<dbReference type="RefSeq" id="WP_369941827.1">
    <property type="nucleotide sequence ID" value="NZ_JBCLUF010000016.1"/>
</dbReference>
<dbReference type="EMBL" id="JBCLUF010000016">
    <property type="protein sequence ID" value="MEY8662348.1"/>
    <property type="molecule type" value="Genomic_DNA"/>
</dbReference>
<organism evidence="1 2">
    <name type="scientific">Ligilactobacillus faecis</name>
    <dbReference type="NCBI Taxonomy" id="762833"/>
    <lineage>
        <taxon>Bacteria</taxon>
        <taxon>Bacillati</taxon>
        <taxon>Bacillota</taxon>
        <taxon>Bacilli</taxon>
        <taxon>Lactobacillales</taxon>
        <taxon>Lactobacillaceae</taxon>
        <taxon>Ligilactobacillus</taxon>
    </lineage>
</organism>
<evidence type="ECO:0000313" key="2">
    <source>
        <dbReference type="Proteomes" id="UP001565236"/>
    </source>
</evidence>
<accession>A0ABV4DQA8</accession>
<evidence type="ECO:0000313" key="1">
    <source>
        <dbReference type="EMBL" id="MEY8662348.1"/>
    </source>
</evidence>
<proteinExistence type="predicted"/>
<dbReference type="Proteomes" id="UP001565236">
    <property type="component" value="Unassembled WGS sequence"/>
</dbReference>
<protein>
    <submittedName>
        <fullName evidence="1">Uncharacterized protein</fullName>
    </submittedName>
</protein>
<gene>
    <name evidence="1" type="ORF">AALT52_05540</name>
</gene>
<comment type="caution">
    <text evidence="1">The sequence shown here is derived from an EMBL/GenBank/DDBJ whole genome shotgun (WGS) entry which is preliminary data.</text>
</comment>
<sequence length="72" mass="8450">MQYNQERINYIFSKLRSRVTDQLQSHLDIVGHFMTISAKTSTEELVQTVMKERSCSYEEAIRLLLDLAQGKR</sequence>
<keyword evidence="2" id="KW-1185">Reference proteome</keyword>
<reference evidence="1 2" key="1">
    <citation type="submission" date="2024-03" db="EMBL/GenBank/DDBJ databases">
        <title>Mouse gut bacterial collection (mGBC) of GemPharmatech.</title>
        <authorList>
            <person name="He Y."/>
            <person name="Dong L."/>
            <person name="Wu D."/>
            <person name="Gao X."/>
            <person name="Lin Z."/>
        </authorList>
    </citation>
    <scope>NUCLEOTIDE SEQUENCE [LARGE SCALE GENOMIC DNA]</scope>
    <source>
        <strain evidence="1 2">15-30</strain>
    </source>
</reference>
<name>A0ABV4DQA8_9LACO</name>